<evidence type="ECO:0000256" key="1">
    <source>
        <dbReference type="SAM" id="Phobius"/>
    </source>
</evidence>
<keyword evidence="1" id="KW-0472">Membrane</keyword>
<gene>
    <name evidence="2" type="ORF">KJ970_14340</name>
</gene>
<evidence type="ECO:0000313" key="3">
    <source>
        <dbReference type="Proteomes" id="UP000777784"/>
    </source>
</evidence>
<proteinExistence type="predicted"/>
<feature type="transmembrane region" description="Helical" evidence="1">
    <location>
        <begin position="158"/>
        <end position="177"/>
    </location>
</feature>
<feature type="transmembrane region" description="Helical" evidence="1">
    <location>
        <begin position="86"/>
        <end position="107"/>
    </location>
</feature>
<keyword evidence="1" id="KW-0812">Transmembrane</keyword>
<dbReference type="Proteomes" id="UP000777784">
    <property type="component" value="Unassembled WGS sequence"/>
</dbReference>
<feature type="transmembrane region" description="Helical" evidence="1">
    <location>
        <begin position="12"/>
        <end position="45"/>
    </location>
</feature>
<reference evidence="2" key="1">
    <citation type="submission" date="2021-05" db="EMBL/GenBank/DDBJ databases">
        <title>Energy efficiency and biological interactions define the core microbiome of deep oligotrophic groundwater.</title>
        <authorList>
            <person name="Mehrshad M."/>
            <person name="Lopez-Fernandez M."/>
            <person name="Bell E."/>
            <person name="Bernier-Latmani R."/>
            <person name="Bertilsson S."/>
            <person name="Dopson M."/>
        </authorList>
    </citation>
    <scope>NUCLEOTIDE SEQUENCE</scope>
    <source>
        <strain evidence="2">Modern_marine.mb.64</strain>
    </source>
</reference>
<protein>
    <submittedName>
        <fullName evidence="2">DUF456 domain-containing protein</fullName>
    </submittedName>
</protein>
<name>A0A948W7X1_UNCEI</name>
<dbReference type="Pfam" id="PF04306">
    <property type="entry name" value="DUF456"/>
    <property type="match status" value="1"/>
</dbReference>
<dbReference type="InterPro" id="IPR007403">
    <property type="entry name" value="DUF456"/>
</dbReference>
<organism evidence="2 3">
    <name type="scientific">Eiseniibacteriota bacterium</name>
    <dbReference type="NCBI Taxonomy" id="2212470"/>
    <lineage>
        <taxon>Bacteria</taxon>
        <taxon>Candidatus Eiseniibacteriota</taxon>
    </lineage>
</organism>
<evidence type="ECO:0000313" key="2">
    <source>
        <dbReference type="EMBL" id="MBU2692096.1"/>
    </source>
</evidence>
<feature type="transmembrane region" description="Helical" evidence="1">
    <location>
        <begin position="51"/>
        <end position="74"/>
    </location>
</feature>
<dbReference type="EMBL" id="JAHJDP010000084">
    <property type="protein sequence ID" value="MBU2692096.1"/>
    <property type="molecule type" value="Genomic_DNA"/>
</dbReference>
<accession>A0A948W7X1</accession>
<comment type="caution">
    <text evidence="2">The sequence shown here is derived from an EMBL/GenBank/DDBJ whole genome shotgun (WGS) entry which is preliminary data.</text>
</comment>
<sequence length="180" mass="18246">MNWLLLPKIAGMILLDLILLAGLLAIPLGLSGNFIILGAALIVALISKFQMIGWLALLIMTIGVIVGEIVESFLSSLMAKKYGATGWGMSGAFLGGWGGAILGGAIGATLGTIALPIVGTLIGSFLGTAIGAILLELGRGSGKEKGIRAGAGAFVGKVMASSFKIAIGLAMVIYIVIQVH</sequence>
<dbReference type="AlphaFoldDB" id="A0A948W7X1"/>
<feature type="transmembrane region" description="Helical" evidence="1">
    <location>
        <begin position="113"/>
        <end position="137"/>
    </location>
</feature>
<keyword evidence="1" id="KW-1133">Transmembrane helix</keyword>